<keyword evidence="6" id="KW-1185">Reference proteome</keyword>
<dbReference type="PANTHER" id="PTHR11049:SF5">
    <property type="entry name" value="ACYL-COA THIOESTER HYDROLASE YCIA"/>
    <property type="match status" value="1"/>
</dbReference>
<protein>
    <submittedName>
        <fullName evidence="5">Acyl-CoA thioesterase</fullName>
    </submittedName>
</protein>
<dbReference type="InterPro" id="IPR006683">
    <property type="entry name" value="Thioestr_dom"/>
</dbReference>
<accession>A0ABS2WNQ6</accession>
<evidence type="ECO:0000256" key="1">
    <source>
        <dbReference type="ARBA" id="ARBA00010458"/>
    </source>
</evidence>
<dbReference type="Proteomes" id="UP000703590">
    <property type="component" value="Unassembled WGS sequence"/>
</dbReference>
<dbReference type="InterPro" id="IPR033120">
    <property type="entry name" value="HOTDOG_ACOT"/>
</dbReference>
<evidence type="ECO:0000313" key="6">
    <source>
        <dbReference type="Proteomes" id="UP000703590"/>
    </source>
</evidence>
<evidence type="ECO:0000256" key="3">
    <source>
        <dbReference type="PROSITE-ProRule" id="PRU01106"/>
    </source>
</evidence>
<dbReference type="Pfam" id="PF03061">
    <property type="entry name" value="4HBT"/>
    <property type="match status" value="1"/>
</dbReference>
<dbReference type="CDD" id="cd03442">
    <property type="entry name" value="BFIT_BACH"/>
    <property type="match status" value="1"/>
</dbReference>
<reference evidence="5 6" key="2">
    <citation type="submission" date="2021-02" db="EMBL/GenBank/DDBJ databases">
        <title>Sulfurospirillum tamanensis sp. nov.</title>
        <authorList>
            <person name="Frolova A."/>
            <person name="Merkel A."/>
            <person name="Slobodkin A."/>
        </authorList>
    </citation>
    <scope>NUCLEOTIDE SEQUENCE [LARGE SCALE GENOMIC DNA]</scope>
    <source>
        <strain evidence="5 6">T05b</strain>
    </source>
</reference>
<dbReference type="InterPro" id="IPR029069">
    <property type="entry name" value="HotDog_dom_sf"/>
</dbReference>
<keyword evidence="2 3" id="KW-0378">Hydrolase</keyword>
<reference evidence="6" key="1">
    <citation type="submission" date="2021-02" db="EMBL/GenBank/DDBJ databases">
        <title>Sulfurospirillum tamanensis sp. nov.</title>
        <authorList>
            <person name="Merkel A.Y."/>
        </authorList>
    </citation>
    <scope>NUCLEOTIDE SEQUENCE [LARGE SCALE GENOMIC DNA]</scope>
    <source>
        <strain evidence="6">T05b</strain>
    </source>
</reference>
<dbReference type="InterPro" id="IPR040170">
    <property type="entry name" value="Cytosol_ACT"/>
</dbReference>
<dbReference type="PROSITE" id="PS51770">
    <property type="entry name" value="HOTDOG_ACOT"/>
    <property type="match status" value="1"/>
</dbReference>
<dbReference type="EMBL" id="JAFHKK010000001">
    <property type="protein sequence ID" value="MBN2963185.1"/>
    <property type="molecule type" value="Genomic_DNA"/>
</dbReference>
<dbReference type="Gene3D" id="3.10.129.10">
    <property type="entry name" value="Hotdog Thioesterase"/>
    <property type="match status" value="1"/>
</dbReference>
<reference evidence="5 6" key="3">
    <citation type="submission" date="2021-02" db="EMBL/GenBank/DDBJ databases">
        <authorList>
            <person name="Merkel A.Y."/>
        </authorList>
    </citation>
    <scope>NUCLEOTIDE SEQUENCE [LARGE SCALE GENOMIC DNA]</scope>
    <source>
        <strain evidence="5 6">T05b</strain>
    </source>
</reference>
<comment type="caution">
    <text evidence="5">The sequence shown here is derived from an EMBL/GenBank/DDBJ whole genome shotgun (WGS) entry which is preliminary data.</text>
</comment>
<organism evidence="5 6">
    <name type="scientific">Sulfurospirillum tamanense</name>
    <dbReference type="NCBI Taxonomy" id="2813362"/>
    <lineage>
        <taxon>Bacteria</taxon>
        <taxon>Pseudomonadati</taxon>
        <taxon>Campylobacterota</taxon>
        <taxon>Epsilonproteobacteria</taxon>
        <taxon>Campylobacterales</taxon>
        <taxon>Sulfurospirillaceae</taxon>
        <taxon>Sulfurospirillum</taxon>
    </lineage>
</organism>
<proteinExistence type="inferred from homology"/>
<dbReference type="PANTHER" id="PTHR11049">
    <property type="entry name" value="ACYL COENZYME A THIOESTER HYDROLASE"/>
    <property type="match status" value="1"/>
</dbReference>
<evidence type="ECO:0000313" key="5">
    <source>
        <dbReference type="EMBL" id="MBN2963185.1"/>
    </source>
</evidence>
<name>A0ABS2WNQ6_9BACT</name>
<evidence type="ECO:0000256" key="2">
    <source>
        <dbReference type="ARBA" id="ARBA00022801"/>
    </source>
</evidence>
<feature type="domain" description="HotDog ACOT-type" evidence="4">
    <location>
        <begin position="3"/>
        <end position="117"/>
    </location>
</feature>
<evidence type="ECO:0000259" key="4">
    <source>
        <dbReference type="PROSITE" id="PS51770"/>
    </source>
</evidence>
<sequence length="150" mass="16229">MYGMGEPRIKIVAMPKDTNPSGNIFGGWIMAQIDIAGALATRELGAERVVTVAVNSMTFKEPVHVGDVLCCYAKVIKAGTTSVQTRVEVVAERASENGQTCVHVTSAVITYVSVDKEGNKRPLHVSQKQREALDLDYPLDTSVFNKGYGI</sequence>
<gene>
    <name evidence="5" type="ORF">JWV37_00190</name>
</gene>
<dbReference type="SUPFAM" id="SSF54637">
    <property type="entry name" value="Thioesterase/thiol ester dehydrase-isomerase"/>
    <property type="match status" value="1"/>
</dbReference>
<comment type="similarity">
    <text evidence="1">Belongs to the acyl coenzyme A hydrolase family.</text>
</comment>
<dbReference type="RefSeq" id="WP_205457627.1">
    <property type="nucleotide sequence ID" value="NZ_JAFHKK010000001.1"/>
</dbReference>